<comment type="caution">
    <text evidence="1">The sequence shown here is derived from an EMBL/GenBank/DDBJ whole genome shotgun (WGS) entry which is preliminary data.</text>
</comment>
<evidence type="ECO:0000313" key="2">
    <source>
        <dbReference type="Proteomes" id="UP000265520"/>
    </source>
</evidence>
<dbReference type="Proteomes" id="UP000265520">
    <property type="component" value="Unassembled WGS sequence"/>
</dbReference>
<sequence length="24" mass="2770">METSVKTKDARSIIPVEVVELYYV</sequence>
<reference evidence="1 2" key="1">
    <citation type="journal article" date="2018" name="Front. Plant Sci.">
        <title>Red Clover (Trifolium pratense) and Zigzag Clover (T. medium) - A Picture of Genomic Similarities and Differences.</title>
        <authorList>
            <person name="Dluhosova J."/>
            <person name="Istvanek J."/>
            <person name="Nedelnik J."/>
            <person name="Repkova J."/>
        </authorList>
    </citation>
    <scope>NUCLEOTIDE SEQUENCE [LARGE SCALE GENOMIC DNA]</scope>
    <source>
        <strain evidence="2">cv. 10/8</strain>
        <tissue evidence="1">Leaf</tissue>
    </source>
</reference>
<name>A0A392ULB4_9FABA</name>
<accession>A0A392ULB4</accession>
<feature type="non-terminal residue" evidence="1">
    <location>
        <position position="24"/>
    </location>
</feature>
<evidence type="ECO:0000313" key="1">
    <source>
        <dbReference type="EMBL" id="MCI73424.1"/>
    </source>
</evidence>
<keyword evidence="2" id="KW-1185">Reference proteome</keyword>
<dbReference type="EMBL" id="LXQA010838107">
    <property type="protein sequence ID" value="MCI73424.1"/>
    <property type="molecule type" value="Genomic_DNA"/>
</dbReference>
<organism evidence="1 2">
    <name type="scientific">Trifolium medium</name>
    <dbReference type="NCBI Taxonomy" id="97028"/>
    <lineage>
        <taxon>Eukaryota</taxon>
        <taxon>Viridiplantae</taxon>
        <taxon>Streptophyta</taxon>
        <taxon>Embryophyta</taxon>
        <taxon>Tracheophyta</taxon>
        <taxon>Spermatophyta</taxon>
        <taxon>Magnoliopsida</taxon>
        <taxon>eudicotyledons</taxon>
        <taxon>Gunneridae</taxon>
        <taxon>Pentapetalae</taxon>
        <taxon>rosids</taxon>
        <taxon>fabids</taxon>
        <taxon>Fabales</taxon>
        <taxon>Fabaceae</taxon>
        <taxon>Papilionoideae</taxon>
        <taxon>50 kb inversion clade</taxon>
        <taxon>NPAAA clade</taxon>
        <taxon>Hologalegina</taxon>
        <taxon>IRL clade</taxon>
        <taxon>Trifolieae</taxon>
        <taxon>Trifolium</taxon>
    </lineage>
</organism>
<dbReference type="AlphaFoldDB" id="A0A392ULB4"/>
<protein>
    <submittedName>
        <fullName evidence="1">Uncharacterized protein</fullName>
    </submittedName>
</protein>
<proteinExistence type="predicted"/>